<keyword evidence="6" id="KW-0769">Symport</keyword>
<dbReference type="OrthoDB" id="1190692at2"/>
<evidence type="ECO:0000256" key="10">
    <source>
        <dbReference type="ARBA" id="ARBA00023136"/>
    </source>
</evidence>
<keyword evidence="7 14" id="KW-1133">Transmembrane helix</keyword>
<evidence type="ECO:0000313" key="16">
    <source>
        <dbReference type="Proteomes" id="UP000050454"/>
    </source>
</evidence>
<dbReference type="AlphaFoldDB" id="A0A0P7BX55"/>
<evidence type="ECO:0000256" key="13">
    <source>
        <dbReference type="RuleBase" id="RU362091"/>
    </source>
</evidence>
<feature type="transmembrane region" description="Helical" evidence="14">
    <location>
        <begin position="113"/>
        <end position="130"/>
    </location>
</feature>
<feature type="transmembrane region" description="Helical" evidence="14">
    <location>
        <begin position="70"/>
        <end position="93"/>
    </location>
</feature>
<dbReference type="Pfam" id="PF00474">
    <property type="entry name" value="SSF"/>
    <property type="match status" value="1"/>
</dbReference>
<keyword evidence="10 14" id="KW-0472">Membrane</keyword>
<dbReference type="STRING" id="1605367.AFM12_17950"/>
<evidence type="ECO:0000256" key="1">
    <source>
        <dbReference type="ARBA" id="ARBA00004651"/>
    </source>
</evidence>
<feature type="transmembrane region" description="Helical" evidence="14">
    <location>
        <begin position="289"/>
        <end position="314"/>
    </location>
</feature>
<feature type="transmembrane region" description="Helical" evidence="14">
    <location>
        <begin position="389"/>
        <end position="410"/>
    </location>
</feature>
<evidence type="ECO:0000256" key="8">
    <source>
        <dbReference type="ARBA" id="ARBA00023053"/>
    </source>
</evidence>
<keyword evidence="8" id="KW-0915">Sodium</keyword>
<feature type="transmembrane region" description="Helical" evidence="14">
    <location>
        <begin position="256"/>
        <end position="277"/>
    </location>
</feature>
<evidence type="ECO:0000256" key="3">
    <source>
        <dbReference type="ARBA" id="ARBA00022448"/>
    </source>
</evidence>
<organism evidence="15 16">
    <name type="scientific">Jiulongibacter sediminis</name>
    <dbReference type="NCBI Taxonomy" id="1605367"/>
    <lineage>
        <taxon>Bacteria</taxon>
        <taxon>Pseudomonadati</taxon>
        <taxon>Bacteroidota</taxon>
        <taxon>Cytophagia</taxon>
        <taxon>Cytophagales</taxon>
        <taxon>Leadbetterellaceae</taxon>
        <taxon>Jiulongibacter</taxon>
    </lineage>
</organism>
<dbReference type="Gene3D" id="1.20.1730.10">
    <property type="entry name" value="Sodium/glucose cotransporter"/>
    <property type="match status" value="1"/>
</dbReference>
<comment type="subcellular location">
    <subcellularLocation>
        <location evidence="1">Cell membrane</location>
        <topology evidence="1">Multi-pass membrane protein</topology>
    </subcellularLocation>
</comment>
<feature type="transmembrane region" description="Helical" evidence="14">
    <location>
        <begin position="150"/>
        <end position="168"/>
    </location>
</feature>
<reference evidence="15 16" key="1">
    <citation type="submission" date="2015-07" db="EMBL/GenBank/DDBJ databases">
        <title>The draft genome sequence of Leadbetterella sp. JN14-9.</title>
        <authorList>
            <person name="Liu Y."/>
            <person name="Du J."/>
            <person name="Shao Z."/>
        </authorList>
    </citation>
    <scope>NUCLEOTIDE SEQUENCE [LARGE SCALE GENOMIC DNA]</scope>
    <source>
        <strain evidence="15 16">JN14-9</strain>
    </source>
</reference>
<dbReference type="InterPro" id="IPR038377">
    <property type="entry name" value="Na/Glc_symporter_sf"/>
</dbReference>
<dbReference type="PANTHER" id="PTHR48086">
    <property type="entry name" value="SODIUM/PROLINE SYMPORTER-RELATED"/>
    <property type="match status" value="1"/>
</dbReference>
<keyword evidence="11" id="KW-0739">Sodium transport</keyword>
<dbReference type="GO" id="GO:0015293">
    <property type="term" value="F:symporter activity"/>
    <property type="evidence" value="ECO:0007669"/>
    <property type="project" value="UniProtKB-KW"/>
</dbReference>
<keyword evidence="3" id="KW-0813">Transport</keyword>
<evidence type="ECO:0000256" key="6">
    <source>
        <dbReference type="ARBA" id="ARBA00022847"/>
    </source>
</evidence>
<dbReference type="GO" id="GO:0046942">
    <property type="term" value="P:carboxylic acid transport"/>
    <property type="evidence" value="ECO:0007669"/>
    <property type="project" value="UniProtKB-ARBA"/>
</dbReference>
<proteinExistence type="inferred from homology"/>
<dbReference type="GO" id="GO:0005886">
    <property type="term" value="C:plasma membrane"/>
    <property type="evidence" value="ECO:0007669"/>
    <property type="project" value="UniProtKB-SubCell"/>
</dbReference>
<feature type="transmembrane region" description="Helical" evidence="14">
    <location>
        <begin position="218"/>
        <end position="235"/>
    </location>
</feature>
<feature type="transmembrane region" description="Helical" evidence="14">
    <location>
        <begin position="42"/>
        <end position="58"/>
    </location>
</feature>
<name>A0A0P7BX55_9BACT</name>
<evidence type="ECO:0000256" key="14">
    <source>
        <dbReference type="SAM" id="Phobius"/>
    </source>
</evidence>
<evidence type="ECO:0000313" key="15">
    <source>
        <dbReference type="EMBL" id="KPM46669.1"/>
    </source>
</evidence>
<keyword evidence="16" id="KW-1185">Reference proteome</keyword>
<dbReference type="InterPro" id="IPR050277">
    <property type="entry name" value="Sodium:Solute_Symporter"/>
</dbReference>
<dbReference type="RefSeq" id="WP_055151330.1">
    <property type="nucleotide sequence ID" value="NZ_JXSZ01000015.1"/>
</dbReference>
<gene>
    <name evidence="15" type="ORF">AFM12_17950</name>
</gene>
<feature type="transmembrane region" description="Helical" evidence="14">
    <location>
        <begin position="425"/>
        <end position="445"/>
    </location>
</feature>
<evidence type="ECO:0000256" key="5">
    <source>
        <dbReference type="ARBA" id="ARBA00022692"/>
    </source>
</evidence>
<dbReference type="EMBL" id="LGTQ01000015">
    <property type="protein sequence ID" value="KPM46669.1"/>
    <property type="molecule type" value="Genomic_DNA"/>
</dbReference>
<protein>
    <submittedName>
        <fullName evidence="15">Sodium:solute symporter</fullName>
    </submittedName>
</protein>
<keyword evidence="5 14" id="KW-0812">Transmembrane</keyword>
<dbReference type="InterPro" id="IPR018212">
    <property type="entry name" value="Na/solute_symporter_CS"/>
</dbReference>
<dbReference type="PANTHER" id="PTHR48086:SF3">
    <property type="entry name" value="SODIUM_PROLINE SYMPORTER"/>
    <property type="match status" value="1"/>
</dbReference>
<comment type="caution">
    <text evidence="15">The sequence shown here is derived from an EMBL/GenBank/DDBJ whole genome shotgun (WGS) entry which is preliminary data.</text>
</comment>
<feature type="transmembrane region" description="Helical" evidence="14">
    <location>
        <begin position="180"/>
        <end position="198"/>
    </location>
</feature>
<dbReference type="PROSITE" id="PS50283">
    <property type="entry name" value="NA_SOLUT_SYMP_3"/>
    <property type="match status" value="1"/>
</dbReference>
<keyword evidence="9" id="KW-0406">Ion transport</keyword>
<dbReference type="PATRIC" id="fig|1605367.3.peg.1024"/>
<evidence type="ECO:0000256" key="9">
    <source>
        <dbReference type="ARBA" id="ARBA00023065"/>
    </source>
</evidence>
<feature type="transmembrane region" description="Helical" evidence="14">
    <location>
        <begin position="361"/>
        <end position="382"/>
    </location>
</feature>
<feature type="transmembrane region" description="Helical" evidence="14">
    <location>
        <begin position="6"/>
        <end position="22"/>
    </location>
</feature>
<dbReference type="GO" id="GO:0006814">
    <property type="term" value="P:sodium ion transport"/>
    <property type="evidence" value="ECO:0007669"/>
    <property type="project" value="UniProtKB-KW"/>
</dbReference>
<evidence type="ECO:0000256" key="4">
    <source>
        <dbReference type="ARBA" id="ARBA00022475"/>
    </source>
</evidence>
<dbReference type="InterPro" id="IPR001734">
    <property type="entry name" value="Na/solute_symporter"/>
</dbReference>
<sequence length="450" mass="48976">MSNLNILQWLLMILLSAGMFWLSPKAVKVNDFFKGSKNEQQPGFWILTSSLVISWLFAKSITNAADLGHAFGFVGGLAYAAYYVSFLVAGGIIYQLRTIGGFESIHHFLRGKFGQKAVVLFTLLIAFRLFNEVWSNSMVIGSYFGESGSWPYYLAILLFTGLTLLYTMKGGMRSSLLTDLIQMLLFAVLLVVILGYIFPKTEGGILTLTKTGTWSLDQGLNLLLVAFLQCLSYPFHDPVMTDRGFIAEPKSTLKAFIWAGVIGAACIVLFSYVGIFGKVNDLGKPVVPAVAGLFGLGMTLVINLIMITSAASTIDSTFTSSTKLIHLDLLQSRKLSIQAGRLTMFLVAVAGTLPVFLNPEILSATTISGTMVLGLAPVFVLWKVKVPVASFFLAIGAGILSGLALVFGWIPQHLWLSQGKYADLLTANIYGSIAVFAGYLLPLIWHKTNE</sequence>
<keyword evidence="4" id="KW-1003">Cell membrane</keyword>
<evidence type="ECO:0000256" key="7">
    <source>
        <dbReference type="ARBA" id="ARBA00022989"/>
    </source>
</evidence>
<comment type="similarity">
    <text evidence="2 13">Belongs to the sodium:solute symporter (SSF) (TC 2.A.21) family.</text>
</comment>
<dbReference type="Proteomes" id="UP000050454">
    <property type="component" value="Unassembled WGS sequence"/>
</dbReference>
<comment type="catalytic activity">
    <reaction evidence="12">
        <text>L-proline(in) + Na(+)(in) = L-proline(out) + Na(+)(out)</text>
        <dbReference type="Rhea" id="RHEA:28967"/>
        <dbReference type="ChEBI" id="CHEBI:29101"/>
        <dbReference type="ChEBI" id="CHEBI:60039"/>
    </reaction>
</comment>
<evidence type="ECO:0000256" key="12">
    <source>
        <dbReference type="ARBA" id="ARBA00033708"/>
    </source>
</evidence>
<dbReference type="PROSITE" id="PS00456">
    <property type="entry name" value="NA_SOLUT_SYMP_1"/>
    <property type="match status" value="1"/>
</dbReference>
<feature type="transmembrane region" description="Helical" evidence="14">
    <location>
        <begin position="335"/>
        <end position="355"/>
    </location>
</feature>
<evidence type="ECO:0000256" key="11">
    <source>
        <dbReference type="ARBA" id="ARBA00023201"/>
    </source>
</evidence>
<accession>A0A0P7BX55</accession>
<evidence type="ECO:0000256" key="2">
    <source>
        <dbReference type="ARBA" id="ARBA00006434"/>
    </source>
</evidence>